<keyword evidence="8 11" id="KW-0472">Membrane</keyword>
<dbReference type="Proteomes" id="UP000294678">
    <property type="component" value="Unassembled WGS sequence"/>
</dbReference>
<feature type="transmembrane region" description="Helical" evidence="11">
    <location>
        <begin position="53"/>
        <end position="73"/>
    </location>
</feature>
<evidence type="ECO:0000313" key="13">
    <source>
        <dbReference type="Proteomes" id="UP000294678"/>
    </source>
</evidence>
<feature type="transmembrane region" description="Helical" evidence="11">
    <location>
        <begin position="132"/>
        <end position="150"/>
    </location>
</feature>
<comment type="subcellular location">
    <subcellularLocation>
        <location evidence="1">Cell membrane</location>
        <topology evidence="1">Multi-pass membrane protein</topology>
    </subcellularLocation>
</comment>
<evidence type="ECO:0000256" key="7">
    <source>
        <dbReference type="ARBA" id="ARBA00022989"/>
    </source>
</evidence>
<evidence type="ECO:0000256" key="11">
    <source>
        <dbReference type="SAM" id="Phobius"/>
    </source>
</evidence>
<keyword evidence="3" id="KW-1003">Cell membrane</keyword>
<evidence type="ECO:0000256" key="9">
    <source>
        <dbReference type="ARBA" id="ARBA00035611"/>
    </source>
</evidence>
<evidence type="ECO:0000256" key="2">
    <source>
        <dbReference type="ARBA" id="ARBA00022448"/>
    </source>
</evidence>
<feature type="transmembrane region" description="Helical" evidence="11">
    <location>
        <begin position="102"/>
        <end position="120"/>
    </location>
</feature>
<dbReference type="RefSeq" id="WP_134113769.1">
    <property type="nucleotide sequence ID" value="NZ_SOBG01000009.1"/>
</dbReference>
<proteinExistence type="predicted"/>
<name>A0AA46DX78_9FUSO</name>
<evidence type="ECO:0000256" key="5">
    <source>
        <dbReference type="ARBA" id="ARBA00022597"/>
    </source>
</evidence>
<dbReference type="CDD" id="cd06579">
    <property type="entry name" value="TM_PBP1_transp_AraH_like"/>
    <property type="match status" value="1"/>
</dbReference>
<feature type="transmembrane region" description="Helical" evidence="11">
    <location>
        <begin position="170"/>
        <end position="194"/>
    </location>
</feature>
<dbReference type="GO" id="GO:0005886">
    <property type="term" value="C:plasma membrane"/>
    <property type="evidence" value="ECO:0007669"/>
    <property type="project" value="UniProtKB-SubCell"/>
</dbReference>
<dbReference type="Pfam" id="PF02653">
    <property type="entry name" value="BPD_transp_2"/>
    <property type="match status" value="1"/>
</dbReference>
<sequence length="385" mass="42123">MNKIVSSKRKKSKKIILEKFLKKNMNWIILLIMVLFLSLVTDSFLTARNLSNLIRQSTIVGIIAVGMTGVILLGGVDLSVGSIVGLAAVTVTLLMEKGLNEWISIILTLIFVGGLIGYWNGYWISRYKMEPFIVTLGMMTIARGLALTISKNSSIPVKNENFTKIAGSYISIKWSIILLSICLLYILIEVTYYAIKKREVLKNKSYIKNTLLKIFGILLLFLIFIMYKGIPNPVAIFSVIIIISIFILNNTKFGRDIYAAGGNREAARLSGIDIDKVHMKVFIITSVLAAFSGIILASRLNGASPSLGNMMELDAITAVAIGGTSLSGGIGGTFGTLLGIFIISILNNGMSLLGLPESYQLIIKGLIITMAVWGDIVSKNKKYHK</sequence>
<comment type="function">
    <text evidence="9">Part of the binding-protein-dependent transport system for D-xylose. Probably responsible for the translocation of the substrate across the membrane.</text>
</comment>
<keyword evidence="4" id="KW-0997">Cell inner membrane</keyword>
<feature type="transmembrane region" description="Helical" evidence="11">
    <location>
        <begin position="233"/>
        <end position="249"/>
    </location>
</feature>
<dbReference type="AlphaFoldDB" id="A0AA46DX78"/>
<organism evidence="12 13">
    <name type="scientific">Hypnocyclicus thermotrophus</name>
    <dbReference type="NCBI Taxonomy" id="1627895"/>
    <lineage>
        <taxon>Bacteria</taxon>
        <taxon>Fusobacteriati</taxon>
        <taxon>Fusobacteriota</taxon>
        <taxon>Fusobacteriia</taxon>
        <taxon>Fusobacteriales</taxon>
        <taxon>Fusobacteriaceae</taxon>
        <taxon>Hypnocyclicus</taxon>
    </lineage>
</organism>
<feature type="transmembrane region" description="Helical" evidence="11">
    <location>
        <begin position="277"/>
        <end position="298"/>
    </location>
</feature>
<evidence type="ECO:0000256" key="6">
    <source>
        <dbReference type="ARBA" id="ARBA00022692"/>
    </source>
</evidence>
<protein>
    <recommendedName>
        <fullName evidence="10">Xylose transport system permease protein XylH</fullName>
    </recommendedName>
</protein>
<dbReference type="PANTHER" id="PTHR32196">
    <property type="entry name" value="ABC TRANSPORTER PERMEASE PROTEIN YPHD-RELATED-RELATED"/>
    <property type="match status" value="1"/>
</dbReference>
<dbReference type="PANTHER" id="PTHR32196:SF32">
    <property type="entry name" value="XYLOSE TRANSPORT SYSTEM PERMEASE PROTEIN XYLH"/>
    <property type="match status" value="1"/>
</dbReference>
<gene>
    <name evidence="12" type="ORF">EV215_1909</name>
</gene>
<evidence type="ECO:0000256" key="4">
    <source>
        <dbReference type="ARBA" id="ARBA00022519"/>
    </source>
</evidence>
<feature type="transmembrane region" description="Helical" evidence="11">
    <location>
        <begin position="206"/>
        <end position="227"/>
    </location>
</feature>
<dbReference type="GO" id="GO:0022857">
    <property type="term" value="F:transmembrane transporter activity"/>
    <property type="evidence" value="ECO:0007669"/>
    <property type="project" value="InterPro"/>
</dbReference>
<evidence type="ECO:0000256" key="1">
    <source>
        <dbReference type="ARBA" id="ARBA00004651"/>
    </source>
</evidence>
<feature type="transmembrane region" description="Helical" evidence="11">
    <location>
        <begin position="318"/>
        <end position="346"/>
    </location>
</feature>
<keyword evidence="2" id="KW-0813">Transport</keyword>
<feature type="transmembrane region" description="Helical" evidence="11">
    <location>
        <begin position="358"/>
        <end position="376"/>
    </location>
</feature>
<keyword evidence="7 11" id="KW-1133">Transmembrane helix</keyword>
<keyword evidence="6 11" id="KW-0812">Transmembrane</keyword>
<dbReference type="EMBL" id="SOBG01000009">
    <property type="protein sequence ID" value="TDT67904.1"/>
    <property type="molecule type" value="Genomic_DNA"/>
</dbReference>
<evidence type="ECO:0000256" key="3">
    <source>
        <dbReference type="ARBA" id="ARBA00022475"/>
    </source>
</evidence>
<reference evidence="12 13" key="1">
    <citation type="submission" date="2019-03" db="EMBL/GenBank/DDBJ databases">
        <title>Genomic Encyclopedia of Type Strains, Phase IV (KMG-IV): sequencing the most valuable type-strain genomes for metagenomic binning, comparative biology and taxonomic classification.</title>
        <authorList>
            <person name="Goeker M."/>
        </authorList>
    </citation>
    <scope>NUCLEOTIDE SEQUENCE [LARGE SCALE GENOMIC DNA]</scope>
    <source>
        <strain evidence="12 13">DSM 100055</strain>
    </source>
</reference>
<keyword evidence="13" id="KW-1185">Reference proteome</keyword>
<evidence type="ECO:0000256" key="10">
    <source>
        <dbReference type="ARBA" id="ARBA00035686"/>
    </source>
</evidence>
<dbReference type="InterPro" id="IPR001851">
    <property type="entry name" value="ABC_transp_permease"/>
</dbReference>
<evidence type="ECO:0000256" key="8">
    <source>
        <dbReference type="ARBA" id="ARBA00023136"/>
    </source>
</evidence>
<accession>A0AA46DX78</accession>
<evidence type="ECO:0000313" key="12">
    <source>
        <dbReference type="EMBL" id="TDT67904.1"/>
    </source>
</evidence>
<keyword evidence="5" id="KW-0762">Sugar transport</keyword>
<comment type="caution">
    <text evidence="12">The sequence shown here is derived from an EMBL/GenBank/DDBJ whole genome shotgun (WGS) entry which is preliminary data.</text>
</comment>